<dbReference type="PROSITE" id="PS51257">
    <property type="entry name" value="PROKAR_LIPOPROTEIN"/>
    <property type="match status" value="1"/>
</dbReference>
<sequence>MKYLYLLTIVLVLASCGEEEKKKPLDRTKTDWQFYKLEGNVKSVSEKSFEIMDAAGQKGGTKHEVASSHDNDLTFNEKGMLVSEKLWLDSTTPFEDIKYSGRENMLSRVQYINGQIGIKTENSRDKSGNITGIIRRNADNSQIDRIAMTYNGKMLTEKKTFNNQDNPNDRITYVYDDKGNLKGENLYLGSEYVQVKNLYDYDGQNRKVAESRYSKDSPLYKTTFEYDGKNIVKKETTDANGIVLNSEKSKYDKKGNLLERYTTDNSDKSEVFDSYKYNDKGNVTSWTVTRNGDPEMQVLYKYDGHNNVTAVKSVNGKGQVIDNRAYAYEYDDNGNWTKKTVVVNDKPFTVVERKITYFPTEE</sequence>
<protein>
    <recommendedName>
        <fullName evidence="3">YD repeat-containing protein</fullName>
    </recommendedName>
</protein>
<evidence type="ECO:0000313" key="1">
    <source>
        <dbReference type="EMBL" id="MEL1244186.1"/>
    </source>
</evidence>
<evidence type="ECO:0008006" key="3">
    <source>
        <dbReference type="Google" id="ProtNLM"/>
    </source>
</evidence>
<accession>A0ABU9HVJ9</accession>
<dbReference type="Proteomes" id="UP001464555">
    <property type="component" value="Unassembled WGS sequence"/>
</dbReference>
<proteinExistence type="predicted"/>
<dbReference type="Gene3D" id="2.180.10.10">
    <property type="entry name" value="RHS repeat-associated core"/>
    <property type="match status" value="1"/>
</dbReference>
<gene>
    <name evidence="1" type="ORF">AAEO56_07945</name>
</gene>
<evidence type="ECO:0000313" key="2">
    <source>
        <dbReference type="Proteomes" id="UP001464555"/>
    </source>
</evidence>
<dbReference type="RefSeq" id="WP_341696497.1">
    <property type="nucleotide sequence ID" value="NZ_JBBYHR010000003.1"/>
</dbReference>
<keyword evidence="2" id="KW-1185">Reference proteome</keyword>
<name>A0ABU9HVJ9_9FLAO</name>
<reference evidence="1 2" key="1">
    <citation type="submission" date="2024-04" db="EMBL/GenBank/DDBJ databases">
        <title>Flavobacterium sp. DGU11 16S ribosomal RNA gene Genome sequencing and assembly.</title>
        <authorList>
            <person name="Park S."/>
        </authorList>
    </citation>
    <scope>NUCLEOTIDE SEQUENCE [LARGE SCALE GENOMIC DNA]</scope>
    <source>
        <strain evidence="1 2">DGU11</strain>
    </source>
</reference>
<dbReference type="EMBL" id="JBBYHR010000003">
    <property type="protein sequence ID" value="MEL1244186.1"/>
    <property type="molecule type" value="Genomic_DNA"/>
</dbReference>
<comment type="caution">
    <text evidence="1">The sequence shown here is derived from an EMBL/GenBank/DDBJ whole genome shotgun (WGS) entry which is preliminary data.</text>
</comment>
<organism evidence="1 2">
    <name type="scientific">Flavobacterium arundinis</name>
    <dbReference type="NCBI Taxonomy" id="3139143"/>
    <lineage>
        <taxon>Bacteria</taxon>
        <taxon>Pseudomonadati</taxon>
        <taxon>Bacteroidota</taxon>
        <taxon>Flavobacteriia</taxon>
        <taxon>Flavobacteriales</taxon>
        <taxon>Flavobacteriaceae</taxon>
        <taxon>Flavobacterium</taxon>
    </lineage>
</organism>